<accession>A0A2T5MDD4</accession>
<keyword evidence="3" id="KW-1185">Reference proteome</keyword>
<evidence type="ECO:0000313" key="2">
    <source>
        <dbReference type="EMBL" id="PTU30586.1"/>
    </source>
</evidence>
<evidence type="ECO:0000313" key="3">
    <source>
        <dbReference type="Proteomes" id="UP000244248"/>
    </source>
</evidence>
<dbReference type="InterPro" id="IPR031800">
    <property type="entry name" value="PilZ_atypical"/>
</dbReference>
<dbReference type="EMBL" id="QANS01000005">
    <property type="protein sequence ID" value="PTU30586.1"/>
    <property type="molecule type" value="Genomic_DNA"/>
</dbReference>
<name>A0A2T5MDD4_9GAMM</name>
<dbReference type="AlphaFoldDB" id="A0A2T5MDD4"/>
<feature type="domain" description="Cyclic di-GMP receptor atypical PilZ" evidence="1">
    <location>
        <begin position="55"/>
        <end position="175"/>
    </location>
</feature>
<comment type="caution">
    <text evidence="2">The sequence shown here is derived from an EMBL/GenBank/DDBJ whole genome shotgun (WGS) entry which is preliminary data.</text>
</comment>
<gene>
    <name evidence="2" type="ORF">CJD38_13850</name>
</gene>
<dbReference type="OrthoDB" id="9151696at2"/>
<dbReference type="Proteomes" id="UP000244248">
    <property type="component" value="Unassembled WGS sequence"/>
</dbReference>
<sequence length="180" mass="20505">MKETVKTLAYDDLLPLDWVELSAPPDALYLERLCERNVSLLGRVAAIEERHRMVGEEGELEQEINRLHSKMDLLLGLVASIARTHLKLPDEVELRLSADYLRWKLVRPVPLKGSRIMLSLYLNPCIAEPLRLPAVVQEQDDGWVGACLEHPGASCYLALEQHVFLHHRRSVAETRSLVQK</sequence>
<evidence type="ECO:0000259" key="1">
    <source>
        <dbReference type="Pfam" id="PF16823"/>
    </source>
</evidence>
<organism evidence="2 3">
    <name type="scientific">Stenotrophobium rhamnosiphilum</name>
    <dbReference type="NCBI Taxonomy" id="2029166"/>
    <lineage>
        <taxon>Bacteria</taxon>
        <taxon>Pseudomonadati</taxon>
        <taxon>Pseudomonadota</taxon>
        <taxon>Gammaproteobacteria</taxon>
        <taxon>Nevskiales</taxon>
        <taxon>Nevskiaceae</taxon>
        <taxon>Stenotrophobium</taxon>
    </lineage>
</organism>
<dbReference type="Pfam" id="PF16823">
    <property type="entry name" value="tPilZ"/>
    <property type="match status" value="1"/>
</dbReference>
<dbReference type="RefSeq" id="WP_107940958.1">
    <property type="nucleotide sequence ID" value="NZ_QANS01000005.1"/>
</dbReference>
<protein>
    <recommendedName>
        <fullName evidence="1">Cyclic di-GMP receptor atypical PilZ domain-containing protein</fullName>
    </recommendedName>
</protein>
<proteinExistence type="predicted"/>
<reference evidence="2 3" key="1">
    <citation type="submission" date="2018-04" db="EMBL/GenBank/DDBJ databases">
        <title>Novel species isolated from glacier.</title>
        <authorList>
            <person name="Liu Q."/>
            <person name="Xin Y.-H."/>
        </authorList>
    </citation>
    <scope>NUCLEOTIDE SEQUENCE [LARGE SCALE GENOMIC DNA]</scope>
    <source>
        <strain evidence="2 3">GT1R17</strain>
    </source>
</reference>